<feature type="transmembrane region" description="Helical" evidence="9">
    <location>
        <begin position="85"/>
        <end position="102"/>
    </location>
</feature>
<dbReference type="PATRIC" id="fig|1302.21.peg.1019"/>
<keyword evidence="5 9" id="KW-0812">Transmembrane</keyword>
<name>A0A139N7B0_STRGN</name>
<dbReference type="InterPro" id="IPR003784">
    <property type="entry name" value="BioY"/>
</dbReference>
<evidence type="ECO:0000256" key="1">
    <source>
        <dbReference type="ARBA" id="ARBA00004651"/>
    </source>
</evidence>
<proteinExistence type="inferred from homology"/>
<dbReference type="AlphaFoldDB" id="A0A139N7B0"/>
<keyword evidence="7 8" id="KW-0472">Membrane</keyword>
<dbReference type="EMBL" id="LQRC01000136">
    <property type="protein sequence ID" value="KXT71936.1"/>
    <property type="molecule type" value="Genomic_DNA"/>
</dbReference>
<evidence type="ECO:0000256" key="2">
    <source>
        <dbReference type="ARBA" id="ARBA00010692"/>
    </source>
</evidence>
<protein>
    <recommendedName>
        <fullName evidence="8">Biotin transporter</fullName>
    </recommendedName>
</protein>
<keyword evidence="3 8" id="KW-0813">Transport</keyword>
<reference evidence="10 11" key="1">
    <citation type="submission" date="2016-01" db="EMBL/GenBank/DDBJ databases">
        <title>Highly variable Streptococcus oralis are common among viridans streptococci isolated from primates.</title>
        <authorList>
            <person name="Denapaite D."/>
            <person name="Rieger M."/>
            <person name="Koendgen S."/>
            <person name="Brueckner R."/>
            <person name="Ochigava I."/>
            <person name="Kappeler P."/>
            <person name="Maetz-Rensing K."/>
            <person name="Leendertz F."/>
            <person name="Hakenbeck R."/>
        </authorList>
    </citation>
    <scope>NUCLEOTIDE SEQUENCE [LARGE SCALE GENOMIC DNA]</scope>
    <source>
        <strain evidence="10 11">DD07</strain>
    </source>
</reference>
<comment type="subcellular location">
    <subcellularLocation>
        <location evidence="1 8">Cell membrane</location>
        <topology evidence="1 8">Multi-pass membrane protein</topology>
    </subcellularLocation>
</comment>
<evidence type="ECO:0000256" key="6">
    <source>
        <dbReference type="ARBA" id="ARBA00022989"/>
    </source>
</evidence>
<evidence type="ECO:0000313" key="11">
    <source>
        <dbReference type="Proteomes" id="UP000070096"/>
    </source>
</evidence>
<evidence type="ECO:0000313" key="10">
    <source>
        <dbReference type="EMBL" id="KXT71936.1"/>
    </source>
</evidence>
<dbReference type="PIRSF" id="PIRSF016661">
    <property type="entry name" value="BioY"/>
    <property type="match status" value="1"/>
</dbReference>
<evidence type="ECO:0000256" key="4">
    <source>
        <dbReference type="ARBA" id="ARBA00022475"/>
    </source>
</evidence>
<comment type="caution">
    <text evidence="10">The sequence shown here is derived from an EMBL/GenBank/DDBJ whole genome shotgun (WGS) entry which is preliminary data.</text>
</comment>
<dbReference type="GO" id="GO:0015225">
    <property type="term" value="F:biotin transmembrane transporter activity"/>
    <property type="evidence" value="ECO:0007669"/>
    <property type="project" value="UniProtKB-UniRule"/>
</dbReference>
<keyword evidence="6 9" id="KW-1133">Transmembrane helix</keyword>
<dbReference type="PANTHER" id="PTHR34295">
    <property type="entry name" value="BIOTIN TRANSPORTER BIOY"/>
    <property type="match status" value="1"/>
</dbReference>
<evidence type="ECO:0000256" key="5">
    <source>
        <dbReference type="ARBA" id="ARBA00022692"/>
    </source>
</evidence>
<dbReference type="Proteomes" id="UP000070096">
    <property type="component" value="Unassembled WGS sequence"/>
</dbReference>
<dbReference type="PANTHER" id="PTHR34295:SF4">
    <property type="entry name" value="BIOTIN TRANSPORTER BIOY-RELATED"/>
    <property type="match status" value="1"/>
</dbReference>
<feature type="transmembrane region" description="Helical" evidence="9">
    <location>
        <begin position="55"/>
        <end position="73"/>
    </location>
</feature>
<accession>A0A139N7B0</accession>
<comment type="similarity">
    <text evidence="2 8">Belongs to the BioY family.</text>
</comment>
<evidence type="ECO:0000256" key="7">
    <source>
        <dbReference type="ARBA" id="ARBA00023136"/>
    </source>
</evidence>
<keyword evidence="4 8" id="KW-1003">Cell membrane</keyword>
<evidence type="ECO:0000256" key="9">
    <source>
        <dbReference type="SAM" id="Phobius"/>
    </source>
</evidence>
<dbReference type="GO" id="GO:0005886">
    <property type="term" value="C:plasma membrane"/>
    <property type="evidence" value="ECO:0007669"/>
    <property type="project" value="UniProtKB-SubCell"/>
</dbReference>
<dbReference type="Gene3D" id="1.10.1760.20">
    <property type="match status" value="1"/>
</dbReference>
<sequence>MNRNKVFLLVLPAIGVAILAVLSQFSFAIGAVPITLQTFAIGLIATIFKPREAVSATLLYLLLGAICLPVFAGGHGGFQSFLNPTAGYLLSAPLFAFITSILTHKNSSFLTILLANILGDTILFIGGIIGLNILGNLDFSKAIAVGVTPFILPDLLKMLLIAIISLPVLKSLGFHPYFADKQKN</sequence>
<organism evidence="10 11">
    <name type="scientific">Streptococcus gordonii</name>
    <dbReference type="NCBI Taxonomy" id="1302"/>
    <lineage>
        <taxon>Bacteria</taxon>
        <taxon>Bacillati</taxon>
        <taxon>Bacillota</taxon>
        <taxon>Bacilli</taxon>
        <taxon>Lactobacillales</taxon>
        <taxon>Streptococcaceae</taxon>
        <taxon>Streptococcus</taxon>
    </lineage>
</organism>
<dbReference type="Pfam" id="PF02632">
    <property type="entry name" value="BioY"/>
    <property type="match status" value="1"/>
</dbReference>
<feature type="transmembrane region" description="Helical" evidence="9">
    <location>
        <begin position="109"/>
        <end position="135"/>
    </location>
</feature>
<evidence type="ECO:0000256" key="3">
    <source>
        <dbReference type="ARBA" id="ARBA00022448"/>
    </source>
</evidence>
<evidence type="ECO:0000256" key="8">
    <source>
        <dbReference type="PIRNR" id="PIRNR016661"/>
    </source>
</evidence>
<gene>
    <name evidence="10" type="ORF">SGODD07_00909</name>
</gene>